<dbReference type="Proteomes" id="UP000238479">
    <property type="component" value="Chromosome 1"/>
</dbReference>
<proteinExistence type="predicted"/>
<dbReference type="InterPro" id="IPR036388">
    <property type="entry name" value="WH-like_DNA-bd_sf"/>
</dbReference>
<dbReference type="Gramene" id="PRQ55702">
    <property type="protein sequence ID" value="PRQ55702"/>
    <property type="gene ID" value="RchiOBHm_Chr1g0327521"/>
</dbReference>
<dbReference type="SUPFAM" id="SSF52540">
    <property type="entry name" value="P-loop containing nucleoside triphosphate hydrolases"/>
    <property type="match status" value="1"/>
</dbReference>
<keyword evidence="10" id="KW-0378">Hydrolase</keyword>
<evidence type="ECO:0000256" key="5">
    <source>
        <dbReference type="ARBA" id="ARBA00022840"/>
    </source>
</evidence>
<evidence type="ECO:0000259" key="9">
    <source>
        <dbReference type="Pfam" id="PF25019"/>
    </source>
</evidence>
<dbReference type="InterPro" id="IPR002182">
    <property type="entry name" value="NB-ARC"/>
</dbReference>
<sequence>MGEAALGAFLPVLLDKLAHREVFQYFGRLKGVGKKVLEKWTRMLTAIEAVLSDAEEKQLTQKGVKMWLDDLRDLAYDIEDILDIVATKMLKRRIERHQGSRRKLWISSLSKLKFNFSLNSEIQKITDRLEEISNREKQFGLKKLGVSKKPWKMPPTTSQLDGPVIGRDEAKATILDDLLSKGEQSTNNFQNFHVVSIVGTAGLGKTTLAKHVFNDAVTEQFYPKGWVSVSDDFDLLRVTTAVLESVTSGDVKKSKELNSVQEKLSKELAGRKFLIVLDDVWNTCNYDQWTTLQSAFRVGAVGSKIIVTTRDANVAKMMGDTEPHNLESMSEDDCWKIFVNHALLNNRPQDVELFKEKIVVKCNGLPLAARTLGGLLRCKRADEWEEILDHKMWNLSDQMGILPALQLSYHYLHSNLKRCFTYCAILPNDYEFGEMQMILLWMAEGLIPQQLKENKEMEDLGRHYFQELVSRSLFQKSSKEKSRYIMHDLVTDLARWAAGNSCSRLEDMQNYDSQLRCLPKVRHSSYICGDFDGVKKFEVYYEDRCLRTFLPLSLSDYNFLAHKVTSDLLPKLQYLRVLSLFGYQIEELPNTIGKLKHLRYLDLSHTQIRSLPDSTTTLYNLQTLILDNCKRLEALPPSMRNLVNLRHLINSGTYSLEEMPPQLSRLINLQTLPNFIIGKGSGSGVREIGSLLHLQGTLHLSRLENVICVEDARSAKLKSKERLEALLLEWSSSSASTEIATVVLGMLEPHSKLKELTIQGYAGLKFSTWIGDPSFSNMVRVKLDDCDHCRFLPPFGQLPSLKELYIQRMDAVESVGLEFYGEGSVPFQALEILEFQHLNNWKKWSSCQQNEGVGVFSCLKNLSIEWCPKLEVSLPEKLDSLAQLHICGCKELVVSISKYKQLHESNIKYCKMVVYDTSTVQFELLESLCFSKISKLRFQTETFVKSLKNVKELKISGCEELTYSFQNEDRLLQHLISLGRLYIEDNSGLVEKLGKEAEQLVQLQILDCKLERLELSKCGSLLKVPEGLHNLTSLQKLCINQCSSLASFPDVGLPPCLKVIEIRKCDSLLHFAKYQIPPSLRRIEIQKCENLKSLIEKEEVVVDGSCSSYCLEYLEITMCPSLLFLLCKSQLPKALKELMIWDCRQLELITERFLDDTYQLEELGIMHCPNLKSLPEGLCHLTNLQTFYIVDCQSLVWFPRMSVWPRETTIESCEKLEVAHLLRDMMHSNNLGHLGIEYCEGLTTTFFPANLTSLQIQKIKNCKALMEYQGLHRLTSLRNLWIYGEDDPGLVSFPPAKNSKEKEMLLPRSLVELAILNFPNLKKLNKGFQFLTSLECLRICNCPKLKIIPEEGLPLSLTQLDIHECPLLEERCKGRYRPKIAHIPCVQIWPPLNPALSRYL</sequence>
<evidence type="ECO:0000259" key="6">
    <source>
        <dbReference type="Pfam" id="PF00931"/>
    </source>
</evidence>
<dbReference type="Gene3D" id="1.10.10.10">
    <property type="entry name" value="Winged helix-like DNA-binding domain superfamily/Winged helix DNA-binding domain"/>
    <property type="match status" value="1"/>
</dbReference>
<dbReference type="PRINTS" id="PR00364">
    <property type="entry name" value="DISEASERSIST"/>
</dbReference>
<feature type="domain" description="R13L1/DRL21-like LRR repeat region" evidence="9">
    <location>
        <begin position="686"/>
        <end position="809"/>
    </location>
</feature>
<dbReference type="GO" id="GO:0051707">
    <property type="term" value="P:response to other organism"/>
    <property type="evidence" value="ECO:0007669"/>
    <property type="project" value="UniProtKB-ARBA"/>
</dbReference>
<dbReference type="SUPFAM" id="SSF52058">
    <property type="entry name" value="L domain-like"/>
    <property type="match status" value="3"/>
</dbReference>
<dbReference type="InterPro" id="IPR041118">
    <property type="entry name" value="Rx_N"/>
</dbReference>
<dbReference type="Pfam" id="PF18052">
    <property type="entry name" value="Rx_N"/>
    <property type="match status" value="1"/>
</dbReference>
<feature type="domain" description="Disease resistance N-terminal" evidence="7">
    <location>
        <begin position="7"/>
        <end position="99"/>
    </location>
</feature>
<dbReference type="Pfam" id="PF23559">
    <property type="entry name" value="WHD_DRP"/>
    <property type="match status" value="1"/>
</dbReference>
<dbReference type="InterPro" id="IPR001611">
    <property type="entry name" value="Leu-rich_rpt"/>
</dbReference>
<protein>
    <submittedName>
        <fullName evidence="10">Putative P-loop containing nucleoside triphosphate hydrolase, leucine-rich repeat domain, L</fullName>
    </submittedName>
</protein>
<name>A0A2P6SAK9_ROSCH</name>
<dbReference type="InterPro" id="IPR056789">
    <property type="entry name" value="LRR_R13L1-DRL21"/>
</dbReference>
<keyword evidence="4" id="KW-0611">Plant defense</keyword>
<dbReference type="PANTHER" id="PTHR36766:SF51">
    <property type="entry name" value="DISEASE RESISTANCE RPP13-LIKE PROTEIN 1"/>
    <property type="match status" value="1"/>
</dbReference>
<dbReference type="GO" id="GO:0005524">
    <property type="term" value="F:ATP binding"/>
    <property type="evidence" value="ECO:0007669"/>
    <property type="project" value="UniProtKB-KW"/>
</dbReference>
<dbReference type="OMA" id="TCENLEY"/>
<dbReference type="InterPro" id="IPR038005">
    <property type="entry name" value="RX-like_CC"/>
</dbReference>
<evidence type="ECO:0000256" key="1">
    <source>
        <dbReference type="ARBA" id="ARBA00022614"/>
    </source>
</evidence>
<comment type="caution">
    <text evidence="10">The sequence shown here is derived from an EMBL/GenBank/DDBJ whole genome shotgun (WGS) entry which is preliminary data.</text>
</comment>
<evidence type="ECO:0000313" key="11">
    <source>
        <dbReference type="Proteomes" id="UP000238479"/>
    </source>
</evidence>
<evidence type="ECO:0000256" key="3">
    <source>
        <dbReference type="ARBA" id="ARBA00022741"/>
    </source>
</evidence>
<dbReference type="Pfam" id="PF00931">
    <property type="entry name" value="NB-ARC"/>
    <property type="match status" value="1"/>
</dbReference>
<gene>
    <name evidence="10" type="ORF">RchiOBHm_Chr1g0327521</name>
</gene>
<dbReference type="GO" id="GO:0043531">
    <property type="term" value="F:ADP binding"/>
    <property type="evidence" value="ECO:0007669"/>
    <property type="project" value="InterPro"/>
</dbReference>
<keyword evidence="3" id="KW-0547">Nucleotide-binding</keyword>
<reference evidence="10 11" key="1">
    <citation type="journal article" date="2018" name="Nat. Genet.">
        <title>The Rosa genome provides new insights in the design of modern roses.</title>
        <authorList>
            <person name="Bendahmane M."/>
        </authorList>
    </citation>
    <scope>NUCLEOTIDE SEQUENCE [LARGE SCALE GENOMIC DNA]</scope>
    <source>
        <strain evidence="11">cv. Old Blush</strain>
    </source>
</reference>
<evidence type="ECO:0000256" key="2">
    <source>
        <dbReference type="ARBA" id="ARBA00022737"/>
    </source>
</evidence>
<organism evidence="10 11">
    <name type="scientific">Rosa chinensis</name>
    <name type="common">China rose</name>
    <dbReference type="NCBI Taxonomy" id="74649"/>
    <lineage>
        <taxon>Eukaryota</taxon>
        <taxon>Viridiplantae</taxon>
        <taxon>Streptophyta</taxon>
        <taxon>Embryophyta</taxon>
        <taxon>Tracheophyta</taxon>
        <taxon>Spermatophyta</taxon>
        <taxon>Magnoliopsida</taxon>
        <taxon>eudicotyledons</taxon>
        <taxon>Gunneridae</taxon>
        <taxon>Pentapetalae</taxon>
        <taxon>rosids</taxon>
        <taxon>fabids</taxon>
        <taxon>Rosales</taxon>
        <taxon>Rosaceae</taxon>
        <taxon>Rosoideae</taxon>
        <taxon>Rosoideae incertae sedis</taxon>
        <taxon>Rosa</taxon>
    </lineage>
</organism>
<evidence type="ECO:0000256" key="4">
    <source>
        <dbReference type="ARBA" id="ARBA00022821"/>
    </source>
</evidence>
<dbReference type="Gene3D" id="1.20.5.4130">
    <property type="match status" value="1"/>
</dbReference>
<dbReference type="Pfam" id="PF25019">
    <property type="entry name" value="LRR_R13L1-DRL21"/>
    <property type="match status" value="1"/>
</dbReference>
<dbReference type="PANTHER" id="PTHR36766">
    <property type="entry name" value="PLANT BROAD-SPECTRUM MILDEW RESISTANCE PROTEIN RPW8"/>
    <property type="match status" value="1"/>
</dbReference>
<dbReference type="GO" id="GO:0016787">
    <property type="term" value="F:hydrolase activity"/>
    <property type="evidence" value="ECO:0007669"/>
    <property type="project" value="UniProtKB-KW"/>
</dbReference>
<feature type="domain" description="Disease resistance protein winged helix" evidence="8">
    <location>
        <begin position="425"/>
        <end position="494"/>
    </location>
</feature>
<keyword evidence="11" id="KW-1185">Reference proteome</keyword>
<feature type="domain" description="NB-ARC" evidence="6">
    <location>
        <begin position="190"/>
        <end position="343"/>
    </location>
</feature>
<keyword evidence="2" id="KW-0677">Repeat</keyword>
<dbReference type="InterPro" id="IPR042197">
    <property type="entry name" value="Apaf_helical"/>
</dbReference>
<dbReference type="Gene3D" id="1.10.8.430">
    <property type="entry name" value="Helical domain of apoptotic protease-activating factors"/>
    <property type="match status" value="1"/>
</dbReference>
<accession>A0A2P6SAK9</accession>
<dbReference type="InterPro" id="IPR032675">
    <property type="entry name" value="LRR_dom_sf"/>
</dbReference>
<evidence type="ECO:0000313" key="10">
    <source>
        <dbReference type="EMBL" id="PRQ55702.1"/>
    </source>
</evidence>
<dbReference type="CDD" id="cd14798">
    <property type="entry name" value="RX-CC_like"/>
    <property type="match status" value="1"/>
</dbReference>
<keyword evidence="5" id="KW-0067">ATP-binding</keyword>
<dbReference type="PROSITE" id="PS51450">
    <property type="entry name" value="LRR"/>
    <property type="match status" value="1"/>
</dbReference>
<dbReference type="GO" id="GO:0006952">
    <property type="term" value="P:defense response"/>
    <property type="evidence" value="ECO:0007669"/>
    <property type="project" value="UniProtKB-KW"/>
</dbReference>
<dbReference type="InterPro" id="IPR027417">
    <property type="entry name" value="P-loop_NTPase"/>
</dbReference>
<dbReference type="InterPro" id="IPR058922">
    <property type="entry name" value="WHD_DRP"/>
</dbReference>
<evidence type="ECO:0000259" key="7">
    <source>
        <dbReference type="Pfam" id="PF18052"/>
    </source>
</evidence>
<dbReference type="Gene3D" id="3.40.50.300">
    <property type="entry name" value="P-loop containing nucleotide triphosphate hydrolases"/>
    <property type="match status" value="1"/>
</dbReference>
<dbReference type="FunFam" id="1.10.10.10:FF:000322">
    <property type="entry name" value="Probable disease resistance protein At1g63360"/>
    <property type="match status" value="1"/>
</dbReference>
<keyword evidence="1" id="KW-0433">Leucine-rich repeat</keyword>
<dbReference type="Gene3D" id="3.80.10.10">
    <property type="entry name" value="Ribonuclease Inhibitor"/>
    <property type="match status" value="4"/>
</dbReference>
<evidence type="ECO:0000259" key="8">
    <source>
        <dbReference type="Pfam" id="PF23559"/>
    </source>
</evidence>
<dbReference type="EMBL" id="PDCK01000039">
    <property type="protein sequence ID" value="PRQ55702.1"/>
    <property type="molecule type" value="Genomic_DNA"/>
</dbReference>